<evidence type="ECO:0000256" key="3">
    <source>
        <dbReference type="ARBA" id="ARBA00022801"/>
    </source>
</evidence>
<evidence type="ECO:0000313" key="10">
    <source>
        <dbReference type="Proteomes" id="UP001243195"/>
    </source>
</evidence>
<protein>
    <submittedName>
        <fullName evidence="9">Dynamin family protein</fullName>
    </submittedName>
</protein>
<accession>A0AAW8JMT1</accession>
<keyword evidence="2" id="KW-0547">Nucleotide-binding</keyword>
<name>A0AAW8JMT1_9GAMM</name>
<organism evidence="9 10">
    <name type="scientific">Acinetobacter gerneri</name>
    <dbReference type="NCBI Taxonomy" id="202952"/>
    <lineage>
        <taxon>Bacteria</taxon>
        <taxon>Pseudomonadati</taxon>
        <taxon>Pseudomonadota</taxon>
        <taxon>Gammaproteobacteria</taxon>
        <taxon>Moraxellales</taxon>
        <taxon>Moraxellaceae</taxon>
        <taxon>Acinetobacter</taxon>
    </lineage>
</organism>
<dbReference type="PANTHER" id="PTHR10465:SF0">
    <property type="entry name" value="SARCALUMENIN"/>
    <property type="match status" value="1"/>
</dbReference>
<dbReference type="PROSITE" id="PS51718">
    <property type="entry name" value="G_DYNAMIN_2"/>
    <property type="match status" value="1"/>
</dbReference>
<dbReference type="SUPFAM" id="SSF52540">
    <property type="entry name" value="P-loop containing nucleoside triphosphate hydrolases"/>
    <property type="match status" value="1"/>
</dbReference>
<feature type="domain" description="Dynamin-type G" evidence="8">
    <location>
        <begin position="62"/>
        <end position="400"/>
    </location>
</feature>
<evidence type="ECO:0000256" key="5">
    <source>
        <dbReference type="ARBA" id="ARBA00023134"/>
    </source>
</evidence>
<dbReference type="EMBL" id="JAVIDA010000051">
    <property type="protein sequence ID" value="MDQ9073590.1"/>
    <property type="molecule type" value="Genomic_DNA"/>
</dbReference>
<dbReference type="CDD" id="cd00882">
    <property type="entry name" value="Ras_like_GTPase"/>
    <property type="match status" value="1"/>
</dbReference>
<dbReference type="AlphaFoldDB" id="A0AAW8JMT1"/>
<dbReference type="GO" id="GO:0016020">
    <property type="term" value="C:membrane"/>
    <property type="evidence" value="ECO:0007669"/>
    <property type="project" value="UniProtKB-SubCell"/>
</dbReference>
<dbReference type="PANTHER" id="PTHR10465">
    <property type="entry name" value="TRANSMEMBRANE GTPASE FZO1"/>
    <property type="match status" value="1"/>
</dbReference>
<dbReference type="GO" id="GO:0003924">
    <property type="term" value="F:GTPase activity"/>
    <property type="evidence" value="ECO:0007669"/>
    <property type="project" value="InterPro"/>
</dbReference>
<dbReference type="GO" id="GO:0005525">
    <property type="term" value="F:GTP binding"/>
    <property type="evidence" value="ECO:0007669"/>
    <property type="project" value="UniProtKB-KW"/>
</dbReference>
<keyword evidence="4 7" id="KW-0175">Coiled coil</keyword>
<evidence type="ECO:0000256" key="2">
    <source>
        <dbReference type="ARBA" id="ARBA00022741"/>
    </source>
</evidence>
<gene>
    <name evidence="9" type="ORF">RFH51_19315</name>
</gene>
<dbReference type="InterPro" id="IPR045063">
    <property type="entry name" value="Dynamin_N"/>
</dbReference>
<feature type="coiled-coil region" evidence="7">
    <location>
        <begin position="495"/>
        <end position="522"/>
    </location>
</feature>
<reference evidence="9" key="1">
    <citation type="submission" date="2023-08" db="EMBL/GenBank/DDBJ databases">
        <title>Emergence of clinically-relevant ST2 carbapenem-resistant Acinetobacter baumannii strains in hospital sewages in Zhejiang, East of China.</title>
        <authorList>
            <person name="Kaichao C."/>
            <person name="Zhang R."/>
        </authorList>
    </citation>
    <scope>NUCLEOTIDE SEQUENCE</scope>
    <source>
        <strain evidence="9">M-SY-60</strain>
    </source>
</reference>
<evidence type="ECO:0000256" key="1">
    <source>
        <dbReference type="ARBA" id="ARBA00004370"/>
    </source>
</evidence>
<evidence type="ECO:0000256" key="7">
    <source>
        <dbReference type="SAM" id="Coils"/>
    </source>
</evidence>
<keyword evidence="3" id="KW-0378">Hydrolase</keyword>
<evidence type="ECO:0000313" key="9">
    <source>
        <dbReference type="EMBL" id="MDQ9073590.1"/>
    </source>
</evidence>
<dbReference type="Pfam" id="PF00350">
    <property type="entry name" value="Dynamin_N"/>
    <property type="match status" value="1"/>
</dbReference>
<evidence type="ECO:0000259" key="8">
    <source>
        <dbReference type="PROSITE" id="PS51718"/>
    </source>
</evidence>
<proteinExistence type="predicted"/>
<dbReference type="RefSeq" id="WP_308957450.1">
    <property type="nucleotide sequence ID" value="NZ_JAVICY010000053.1"/>
</dbReference>
<evidence type="ECO:0000256" key="4">
    <source>
        <dbReference type="ARBA" id="ARBA00023054"/>
    </source>
</evidence>
<dbReference type="Gene3D" id="3.40.50.300">
    <property type="entry name" value="P-loop containing nucleotide triphosphate hydrolases"/>
    <property type="match status" value="1"/>
</dbReference>
<dbReference type="Proteomes" id="UP001243195">
    <property type="component" value="Unassembled WGS sequence"/>
</dbReference>
<comment type="subcellular location">
    <subcellularLocation>
        <location evidence="1">Membrane</location>
    </subcellularLocation>
</comment>
<keyword evidence="5" id="KW-0342">GTP-binding</keyword>
<evidence type="ECO:0000256" key="6">
    <source>
        <dbReference type="ARBA" id="ARBA00023136"/>
    </source>
</evidence>
<dbReference type="GO" id="GO:0008053">
    <property type="term" value="P:mitochondrial fusion"/>
    <property type="evidence" value="ECO:0007669"/>
    <property type="project" value="TreeGrafter"/>
</dbReference>
<keyword evidence="6" id="KW-0472">Membrane</keyword>
<dbReference type="InterPro" id="IPR030381">
    <property type="entry name" value="G_DYNAMIN_dom"/>
</dbReference>
<sequence>MGDVINTAEFLKIKQEVQALLKNGISIFEQIVDLDLLVYLEQDPSFVKQAIAVLNGEYLKLERFETVIAVVGTMKAGKSTMINAIVGREVLPNRNAPMTAIPTLIKHSKGRKQPHLTFSEKASQPVQQLVQDLRKQFKKKQYAQMLESLKLDKDLYLTIERIQQGTKVIKQALGEQQIFDFLIFLNDLVRIAPHFDLSFPFEKYQDIDQLPIIDVEFVHLKDIPEQYGQLVLLDTPGPNEAGQIHLRPMLQDQLKKASVVLAVMDYTQLKSEADAQVRKDIQSIAHTAKDRIYALVNKFDNCDRNGMNESEVKTFVEGLTEGVITQENIYPVAAKWAYLANRAKYESFKNGTLADTEDKSWVDNFYQEAGLRRKEHRTADRIAEAIDDLWEGSLFRQPLKEVIAESYEKAAYVALDSAIDKLDSYLEQFRQCYFSALQPSSVDTLGDELSSLRKEFLSLHGKMKKMLLQNIYMFGNERLKVIKKMEQTYTQIFEKQNSLLNIVEQKQELNDLELSIKLLEYSLPKLRKKMLNII</sequence>
<dbReference type="InterPro" id="IPR027094">
    <property type="entry name" value="Mitofusin_fam"/>
</dbReference>
<comment type="caution">
    <text evidence="9">The sequence shown here is derived from an EMBL/GenBank/DDBJ whole genome shotgun (WGS) entry which is preliminary data.</text>
</comment>
<dbReference type="InterPro" id="IPR027417">
    <property type="entry name" value="P-loop_NTPase"/>
</dbReference>